<gene>
    <name evidence="7" type="primary">tatC</name>
</gene>
<keyword evidence="3 6" id="KW-0812">Transmembrane</keyword>
<dbReference type="PANTHER" id="PTHR30371:SF0">
    <property type="entry name" value="SEC-INDEPENDENT PROTEIN TRANSLOCASE PROTEIN TATC, CHLOROPLASTIC-RELATED"/>
    <property type="match status" value="1"/>
</dbReference>
<name>A0A1Z1MPR9_9FLOR</name>
<evidence type="ECO:0000256" key="6">
    <source>
        <dbReference type="SAM" id="Phobius"/>
    </source>
</evidence>
<dbReference type="PRINTS" id="PR01840">
    <property type="entry name" value="TATCFAMILY"/>
</dbReference>
<protein>
    <submittedName>
        <fullName evidence="7">Sec-independent protein translocase component TatC</fullName>
    </submittedName>
</protein>
<dbReference type="PROSITE" id="PS01218">
    <property type="entry name" value="TATC"/>
    <property type="match status" value="1"/>
</dbReference>
<sequence length="240" mass="27487">MKKTYYKNNEKKMLITEHLNELRHRIFTTLLAFTIITIICVIYSKNIALTLQGPASGIKFLQLAPGEYFFVSIKVSLYVGVITSIPFFIYQIILFILPGLTKEEAQYIIPISAISILLFFFGILFSYHILIPAALNFFINYGSEIVEPVWSFEEYFNFILIILLSTGITFQIPILQFILGILKITDSKNMLKYWKYITFISTIVGAIITPSTDPITQIFMSSAILILYLIGIFMLKALDK</sequence>
<geneLocation type="chloroplast" evidence="7"/>
<feature type="transmembrane region" description="Helical" evidence="6">
    <location>
        <begin position="109"/>
        <end position="135"/>
    </location>
</feature>
<proteinExistence type="inferred from homology"/>
<evidence type="ECO:0000256" key="2">
    <source>
        <dbReference type="ARBA" id="ARBA00008882"/>
    </source>
</evidence>
<keyword evidence="5 6" id="KW-0472">Membrane</keyword>
<organism evidence="7">
    <name type="scientific">Cliftonaea pectinata</name>
    <dbReference type="NCBI Taxonomy" id="2007206"/>
    <lineage>
        <taxon>Eukaryota</taxon>
        <taxon>Rhodophyta</taxon>
        <taxon>Florideophyceae</taxon>
        <taxon>Rhodymeniophycidae</taxon>
        <taxon>Ceramiales</taxon>
        <taxon>Rhodomelaceae</taxon>
        <taxon>Polyzonieae</taxon>
        <taxon>Cliftonaea</taxon>
    </lineage>
</organism>
<dbReference type="AlphaFoldDB" id="A0A1Z1MPR9"/>
<evidence type="ECO:0000313" key="7">
    <source>
        <dbReference type="EMBL" id="ARW68048.1"/>
    </source>
</evidence>
<dbReference type="HAMAP" id="MF_00902">
    <property type="entry name" value="TatC"/>
    <property type="match status" value="1"/>
</dbReference>
<dbReference type="EMBL" id="MF101450">
    <property type="protein sequence ID" value="ARW68048.1"/>
    <property type="molecule type" value="Genomic_DNA"/>
</dbReference>
<keyword evidence="7" id="KW-0934">Plastid</keyword>
<dbReference type="PANTHER" id="PTHR30371">
    <property type="entry name" value="SEC-INDEPENDENT PROTEIN TRANSLOCASE PROTEIN TATC"/>
    <property type="match status" value="1"/>
</dbReference>
<dbReference type="GO" id="GO:0043953">
    <property type="term" value="P:protein transport by the Tat complex"/>
    <property type="evidence" value="ECO:0007669"/>
    <property type="project" value="TreeGrafter"/>
</dbReference>
<dbReference type="InterPro" id="IPR019820">
    <property type="entry name" value="Sec-indep_translocase_CS"/>
</dbReference>
<feature type="transmembrane region" description="Helical" evidence="6">
    <location>
        <begin position="155"/>
        <end position="181"/>
    </location>
</feature>
<feature type="transmembrane region" description="Helical" evidence="6">
    <location>
        <begin position="26"/>
        <end position="44"/>
    </location>
</feature>
<feature type="transmembrane region" description="Helical" evidence="6">
    <location>
        <begin position="218"/>
        <end position="238"/>
    </location>
</feature>
<dbReference type="GO" id="GO:0033281">
    <property type="term" value="C:TAT protein transport complex"/>
    <property type="evidence" value="ECO:0007669"/>
    <property type="project" value="TreeGrafter"/>
</dbReference>
<dbReference type="Pfam" id="PF00902">
    <property type="entry name" value="TatC"/>
    <property type="match status" value="1"/>
</dbReference>
<accession>A0A1Z1MPR9</accession>
<evidence type="ECO:0000256" key="1">
    <source>
        <dbReference type="ARBA" id="ARBA00004141"/>
    </source>
</evidence>
<dbReference type="InterPro" id="IPR002033">
    <property type="entry name" value="TatC"/>
</dbReference>
<keyword evidence="7" id="KW-0150">Chloroplast</keyword>
<dbReference type="RefSeq" id="YP_009398913.1">
    <property type="nucleotide sequence ID" value="NC_035294.1"/>
</dbReference>
<comment type="subcellular location">
    <subcellularLocation>
        <location evidence="1">Membrane</location>
        <topology evidence="1">Multi-pass membrane protein</topology>
    </subcellularLocation>
</comment>
<evidence type="ECO:0000256" key="4">
    <source>
        <dbReference type="ARBA" id="ARBA00022989"/>
    </source>
</evidence>
<comment type="similarity">
    <text evidence="2">Belongs to the TatC family.</text>
</comment>
<keyword evidence="4 6" id="KW-1133">Transmembrane helix</keyword>
<evidence type="ECO:0000256" key="3">
    <source>
        <dbReference type="ARBA" id="ARBA00022692"/>
    </source>
</evidence>
<evidence type="ECO:0000256" key="5">
    <source>
        <dbReference type="ARBA" id="ARBA00023136"/>
    </source>
</evidence>
<feature type="transmembrane region" description="Helical" evidence="6">
    <location>
        <begin position="193"/>
        <end position="212"/>
    </location>
</feature>
<dbReference type="GO" id="GO:0009977">
    <property type="term" value="F:proton motive force dependent protein transmembrane transporter activity"/>
    <property type="evidence" value="ECO:0007669"/>
    <property type="project" value="TreeGrafter"/>
</dbReference>
<dbReference type="GeneID" id="33361389"/>
<dbReference type="GO" id="GO:0065002">
    <property type="term" value="P:intracellular protein transmembrane transport"/>
    <property type="evidence" value="ECO:0007669"/>
    <property type="project" value="TreeGrafter"/>
</dbReference>
<feature type="transmembrane region" description="Helical" evidence="6">
    <location>
        <begin position="75"/>
        <end position="97"/>
    </location>
</feature>
<reference evidence="7" key="1">
    <citation type="journal article" date="2017" name="J. Phycol.">
        <title>Analysis of chloroplast genomes and a supermatrix inform reclassification of the Rhodomelaceae (Rhodophyta).</title>
        <authorList>
            <person name="Diaz-Tapia P."/>
            <person name="Maggs C.A."/>
            <person name="West J.A."/>
            <person name="Verbruggen H."/>
        </authorList>
    </citation>
    <scope>NUCLEOTIDE SEQUENCE</scope>
    <source>
        <strain evidence="7">PD1561</strain>
    </source>
</reference>
<dbReference type="NCBIfam" id="TIGR00945">
    <property type="entry name" value="tatC"/>
    <property type="match status" value="1"/>
</dbReference>